<dbReference type="EMBL" id="HBGY01016957">
    <property type="protein sequence ID" value="CAD9583383.1"/>
    <property type="molecule type" value="Transcribed_RNA"/>
</dbReference>
<organism evidence="1">
    <name type="scientific">Leptocylindrus danicus</name>
    <dbReference type="NCBI Taxonomy" id="163516"/>
    <lineage>
        <taxon>Eukaryota</taxon>
        <taxon>Sar</taxon>
        <taxon>Stramenopiles</taxon>
        <taxon>Ochrophyta</taxon>
        <taxon>Bacillariophyta</taxon>
        <taxon>Coscinodiscophyceae</taxon>
        <taxon>Chaetocerotophycidae</taxon>
        <taxon>Leptocylindrales</taxon>
        <taxon>Leptocylindraceae</taxon>
        <taxon>Leptocylindrus</taxon>
    </lineage>
</organism>
<dbReference type="AlphaFoldDB" id="A0A7S2P971"/>
<accession>A0A7S2P971</accession>
<sequence>MSDECARLEVEAMALMARPKGDDDVFGEDDDADDDDLSCYAEEEEALASAETSLCEELSFISYDDLPEGIYESDATSSRAEAVCSDDGNILSLSGLTSSIGMLGRTLRVPERIIKPL</sequence>
<evidence type="ECO:0000313" key="1">
    <source>
        <dbReference type="EMBL" id="CAD9583383.1"/>
    </source>
</evidence>
<gene>
    <name evidence="1" type="ORF">LDAN0321_LOCUS10968</name>
</gene>
<name>A0A7S2P971_9STRA</name>
<reference evidence="1" key="1">
    <citation type="submission" date="2021-01" db="EMBL/GenBank/DDBJ databases">
        <authorList>
            <person name="Corre E."/>
            <person name="Pelletier E."/>
            <person name="Niang G."/>
            <person name="Scheremetjew M."/>
            <person name="Finn R."/>
            <person name="Kale V."/>
            <person name="Holt S."/>
            <person name="Cochrane G."/>
            <person name="Meng A."/>
            <person name="Brown T."/>
            <person name="Cohen L."/>
        </authorList>
    </citation>
    <scope>NUCLEOTIDE SEQUENCE</scope>
    <source>
        <strain evidence="1">B650</strain>
    </source>
</reference>
<protein>
    <submittedName>
        <fullName evidence="1">Uncharacterized protein</fullName>
    </submittedName>
</protein>
<proteinExistence type="predicted"/>